<dbReference type="InterPro" id="IPR036770">
    <property type="entry name" value="Ankyrin_rpt-contain_sf"/>
</dbReference>
<proteinExistence type="predicted"/>
<keyword evidence="1" id="KW-0677">Repeat</keyword>
<dbReference type="Proteomes" id="UP000637906">
    <property type="component" value="Unassembled WGS sequence"/>
</dbReference>
<evidence type="ECO:0000256" key="3">
    <source>
        <dbReference type="PROSITE-ProRule" id="PRU00023"/>
    </source>
</evidence>
<dbReference type="InterPro" id="IPR002110">
    <property type="entry name" value="Ankyrin_rpt"/>
</dbReference>
<dbReference type="PANTHER" id="PTHR24180:SF45">
    <property type="entry name" value="POLY [ADP-RIBOSE] POLYMERASE TANKYRASE"/>
    <property type="match status" value="1"/>
</dbReference>
<gene>
    <name evidence="5" type="ORF">sL5_05570</name>
</gene>
<feature type="compositionally biased region" description="Low complexity" evidence="4">
    <location>
        <begin position="380"/>
        <end position="439"/>
    </location>
</feature>
<dbReference type="Gene3D" id="1.25.40.20">
    <property type="entry name" value="Ankyrin repeat-containing domain"/>
    <property type="match status" value="2"/>
</dbReference>
<dbReference type="Pfam" id="PF12796">
    <property type="entry name" value="Ank_2"/>
    <property type="match status" value="1"/>
</dbReference>
<sequence length="463" mass="50759">MIGSKKTLAILERQIFEAVRDNNIERVIAILGLGININIKDYLGRTAIFLAALYNNLLMVEKLAELGADLEIKSNLGDTVLSKMVSKDNLYNKIPKEEQLAIIKVLINWGAKPTTNIHGALPIHIAIQVRCSLDIVKELLTEDTINEKDIFGYAPLHLAVLSNQINIIELLIKHNRVNVNIQRSTTRDTPLILAARYELIEITQLLLIHNANPNLKNLYGQTFFGFAVSKEMKSLPSVIKALSSKRMEPENKENLHSSSSSHHACAKYKILENKLPATSYLCNLASRYNKFLGSKPSLSTIFQSKVIYANSPQSSISSINSPGSSISEASQFRMLDVSSSASEHSTSAILGSPKSSLSESFTNQFQGALDIDSSSRSTISEISQSESISSPGSGISTASRLRNISPPISSISTTSRRRNTSPPTSSISESTRSSIDSFSPSGSHAVDSKKRKLNHIFSYNNTH</sequence>
<feature type="repeat" description="ANK" evidence="3">
    <location>
        <begin position="186"/>
        <end position="218"/>
    </location>
</feature>
<dbReference type="PROSITE" id="PS50088">
    <property type="entry name" value="ANK_REPEAT"/>
    <property type="match status" value="3"/>
</dbReference>
<evidence type="ECO:0000256" key="1">
    <source>
        <dbReference type="ARBA" id="ARBA00022737"/>
    </source>
</evidence>
<dbReference type="PANTHER" id="PTHR24180">
    <property type="entry name" value="CYCLIN-DEPENDENT KINASE INHIBITOR 2C-RELATED"/>
    <property type="match status" value="1"/>
</dbReference>
<dbReference type="InterPro" id="IPR051637">
    <property type="entry name" value="Ank_repeat_dom-contain_49"/>
</dbReference>
<comment type="caution">
    <text evidence="5">The sequence shown here is derived from an EMBL/GenBank/DDBJ whole genome shotgun (WGS) entry which is preliminary data.</text>
</comment>
<feature type="repeat" description="ANK" evidence="3">
    <location>
        <begin position="151"/>
        <end position="175"/>
    </location>
</feature>
<organism evidence="5 6">
    <name type="scientific">Candidatus Mesenet longicola</name>
    <dbReference type="NCBI Taxonomy" id="1892558"/>
    <lineage>
        <taxon>Bacteria</taxon>
        <taxon>Pseudomonadati</taxon>
        <taxon>Pseudomonadota</taxon>
        <taxon>Alphaproteobacteria</taxon>
        <taxon>Rickettsiales</taxon>
        <taxon>Anaplasmataceae</taxon>
        <taxon>Candidatus Mesenet</taxon>
    </lineage>
</organism>
<dbReference type="SMART" id="SM00248">
    <property type="entry name" value="ANK"/>
    <property type="match status" value="5"/>
</dbReference>
<keyword evidence="2 3" id="KW-0040">ANK repeat</keyword>
<feature type="repeat" description="ANK" evidence="3">
    <location>
        <begin position="43"/>
        <end position="75"/>
    </location>
</feature>
<keyword evidence="6" id="KW-1185">Reference proteome</keyword>
<dbReference type="PROSITE" id="PS50297">
    <property type="entry name" value="ANK_REP_REGION"/>
    <property type="match status" value="2"/>
</dbReference>
<accession>A0A8J3HV40</accession>
<protein>
    <recommendedName>
        <fullName evidence="7">Ankyrin repeat domain-containing protein</fullName>
    </recommendedName>
</protein>
<evidence type="ECO:0000256" key="2">
    <source>
        <dbReference type="ARBA" id="ARBA00023043"/>
    </source>
</evidence>
<name>A0A8J3HV40_9RICK</name>
<reference evidence="5 6" key="1">
    <citation type="journal article" date="2021" name="Microb. Ecol.">
        <title>Candidatus Mesenet longicola: Novel Endosymbionts of Brontispa longissima that Induce Cytoplasmic Incompatibility.</title>
        <authorList>
            <person name="Takano S."/>
            <person name="Gotoh Y."/>
            <person name="Hayashi T."/>
        </authorList>
    </citation>
    <scope>NUCLEOTIDE SEQUENCE [LARGE SCALE GENOMIC DNA]</scope>
    <source>
        <strain evidence="5">L5</strain>
    </source>
</reference>
<dbReference type="AlphaFoldDB" id="A0A8J3HV40"/>
<evidence type="ECO:0000313" key="5">
    <source>
        <dbReference type="EMBL" id="GHM59564.1"/>
    </source>
</evidence>
<feature type="region of interest" description="Disordered" evidence="4">
    <location>
        <begin position="380"/>
        <end position="450"/>
    </location>
</feature>
<dbReference type="Pfam" id="PF00023">
    <property type="entry name" value="Ank"/>
    <property type="match status" value="1"/>
</dbReference>
<dbReference type="EMBL" id="BNGU01000019">
    <property type="protein sequence ID" value="GHM59564.1"/>
    <property type="molecule type" value="Genomic_DNA"/>
</dbReference>
<evidence type="ECO:0000256" key="4">
    <source>
        <dbReference type="SAM" id="MobiDB-lite"/>
    </source>
</evidence>
<dbReference type="SUPFAM" id="SSF48403">
    <property type="entry name" value="Ankyrin repeat"/>
    <property type="match status" value="1"/>
</dbReference>
<evidence type="ECO:0000313" key="6">
    <source>
        <dbReference type="Proteomes" id="UP000637906"/>
    </source>
</evidence>
<evidence type="ECO:0008006" key="7">
    <source>
        <dbReference type="Google" id="ProtNLM"/>
    </source>
</evidence>